<feature type="transmembrane region" description="Helical" evidence="12">
    <location>
        <begin position="9"/>
        <end position="28"/>
    </location>
</feature>
<reference evidence="13 14" key="1">
    <citation type="submission" date="2019-03" db="EMBL/GenBank/DDBJ databases">
        <title>Algoriphagus sp. nov, a new strain isolated from root system soil of mangrove plant Kandelia.</title>
        <authorList>
            <person name="Yin Q."/>
            <person name="Wang K."/>
            <person name="Song Z."/>
        </authorList>
    </citation>
    <scope>NUCLEOTIDE SEQUENCE [LARGE SCALE GENOMIC DNA]</scope>
    <source>
        <strain evidence="13 14">XY-J91</strain>
    </source>
</reference>
<keyword evidence="3 11" id="KW-0210">Decarboxylase</keyword>
<evidence type="ECO:0000313" key="13">
    <source>
        <dbReference type="EMBL" id="TFV96145.1"/>
    </source>
</evidence>
<comment type="caution">
    <text evidence="13">The sequence shown here is derived from an EMBL/GenBank/DDBJ whole genome shotgun (WGS) entry which is preliminary data.</text>
</comment>
<dbReference type="InterPro" id="IPR033175">
    <property type="entry name" value="PSD-A"/>
</dbReference>
<dbReference type="UniPathway" id="UPA00558">
    <property type="reaction ID" value="UER00616"/>
</dbReference>
<protein>
    <recommendedName>
        <fullName evidence="11">Phosphatidylserine decarboxylase proenzyme</fullName>
        <ecNumber evidence="11">4.1.1.65</ecNumber>
    </recommendedName>
    <component>
        <recommendedName>
            <fullName evidence="11">Phosphatidylserine decarboxylase alpha chain</fullName>
        </recommendedName>
    </component>
    <component>
        <recommendedName>
            <fullName evidence="11">Phosphatidylserine decarboxylase beta chain</fullName>
        </recommendedName>
    </component>
</protein>
<dbReference type="OrthoDB" id="9790893at2"/>
<evidence type="ECO:0000256" key="6">
    <source>
        <dbReference type="ARBA" id="ARBA00023145"/>
    </source>
</evidence>
<feature type="chain" id="PRO_5023241833" description="Phosphatidylserine decarboxylase beta chain" evidence="11">
    <location>
        <begin position="1"/>
        <end position="187"/>
    </location>
</feature>
<comment type="cofactor">
    <cofactor evidence="11">
        <name>pyruvate</name>
        <dbReference type="ChEBI" id="CHEBI:15361"/>
    </cofactor>
    <text evidence="11">Binds 1 pyruvoyl group covalently per subunit.</text>
</comment>
<keyword evidence="7 11" id="KW-0594">Phospholipid biosynthesis</keyword>
<dbReference type="EC" id="4.1.1.65" evidence="11"/>
<feature type="active site" description="Schiff-base intermediate with substrate; via pyruvic acid" evidence="11">
    <location>
        <position position="188"/>
    </location>
</feature>
<dbReference type="HAMAP" id="MF_00664">
    <property type="entry name" value="PS_decarb_PSD_A"/>
    <property type="match status" value="1"/>
</dbReference>
<keyword evidence="5 11" id="KW-0472">Membrane</keyword>
<dbReference type="RefSeq" id="WP_135072803.1">
    <property type="nucleotide sequence ID" value="NZ_SPSB01000002.1"/>
</dbReference>
<evidence type="ECO:0000256" key="5">
    <source>
        <dbReference type="ARBA" id="ARBA00023136"/>
    </source>
</evidence>
<evidence type="ECO:0000256" key="11">
    <source>
        <dbReference type="HAMAP-Rule" id="MF_00664"/>
    </source>
</evidence>
<dbReference type="InterPro" id="IPR003817">
    <property type="entry name" value="PS_Dcarbxylase"/>
</dbReference>
<keyword evidence="14" id="KW-1185">Reference proteome</keyword>
<feature type="transmembrane region" description="Helical" evidence="12">
    <location>
        <begin position="34"/>
        <end position="54"/>
    </location>
</feature>
<dbReference type="GO" id="GO:0004609">
    <property type="term" value="F:phosphatidylserine decarboxylase activity"/>
    <property type="evidence" value="ECO:0007669"/>
    <property type="project" value="UniProtKB-UniRule"/>
</dbReference>
<gene>
    <name evidence="11" type="primary">psd</name>
    <name evidence="13" type="ORF">E4S40_07935</name>
</gene>
<organism evidence="13 14">
    <name type="scientific">Algoriphagus kandeliae</name>
    <dbReference type="NCBI Taxonomy" id="2562278"/>
    <lineage>
        <taxon>Bacteria</taxon>
        <taxon>Pseudomonadati</taxon>
        <taxon>Bacteroidota</taxon>
        <taxon>Cytophagia</taxon>
        <taxon>Cytophagales</taxon>
        <taxon>Cyclobacteriaceae</taxon>
        <taxon>Algoriphagus</taxon>
    </lineage>
</organism>
<keyword evidence="1 11" id="KW-1003">Cell membrane</keyword>
<dbReference type="Pfam" id="PF02666">
    <property type="entry name" value="PS_Dcarbxylase"/>
    <property type="match status" value="1"/>
</dbReference>
<evidence type="ECO:0000256" key="4">
    <source>
        <dbReference type="ARBA" id="ARBA00023098"/>
    </source>
</evidence>
<comment type="subcellular location">
    <subcellularLocation>
        <location evidence="11">Cell membrane</location>
        <topology evidence="11">Peripheral membrane protein</topology>
    </subcellularLocation>
</comment>
<keyword evidence="6 11" id="KW-0865">Zymogen</keyword>
<feature type="site" description="Cleavage (non-hydrolytic); by autocatalysis" evidence="11">
    <location>
        <begin position="187"/>
        <end position="188"/>
    </location>
</feature>
<comment type="similarity">
    <text evidence="11">Belongs to the phosphatidylserine decarboxylase family. PSD-A subfamily.</text>
</comment>
<keyword evidence="10 11" id="KW-0670">Pyruvate</keyword>
<comment type="catalytic activity">
    <reaction evidence="11">
        <text>a 1,2-diacyl-sn-glycero-3-phospho-L-serine + H(+) = a 1,2-diacyl-sn-glycero-3-phosphoethanolamine + CO2</text>
        <dbReference type="Rhea" id="RHEA:20828"/>
        <dbReference type="ChEBI" id="CHEBI:15378"/>
        <dbReference type="ChEBI" id="CHEBI:16526"/>
        <dbReference type="ChEBI" id="CHEBI:57262"/>
        <dbReference type="ChEBI" id="CHEBI:64612"/>
        <dbReference type="EC" id="4.1.1.65"/>
    </reaction>
</comment>
<comment type="pathway">
    <text evidence="11">Phospholipid metabolism; phosphatidylethanolamine biosynthesis; phosphatidylethanolamine from CDP-diacylglycerol: step 2/2.</text>
</comment>
<dbReference type="NCBIfam" id="NF003678">
    <property type="entry name" value="PRK05305.1-2"/>
    <property type="match status" value="1"/>
</dbReference>
<evidence type="ECO:0000256" key="12">
    <source>
        <dbReference type="SAM" id="Phobius"/>
    </source>
</evidence>
<sequence>MTIHREGRVLLFWLMIILVAGNYLLYYFFPDARFWLNVSMLGSLILYLLILQFFRNPLFTLPQEEGVVYAPADGKVVVIEETEETEYLKEKRIQVSIFMSPLNVHVNRSPIKGVVEFFKYHPGKYLVAWHPKSSIENERTTMVVRAESGTKILVRQIAGALARRIKWYVKEGDTLPQCGEFGFIKFGSRVDVFLPLGTEILVSLDQKTKGGRTPIARLKS</sequence>
<evidence type="ECO:0000256" key="10">
    <source>
        <dbReference type="ARBA" id="ARBA00023317"/>
    </source>
</evidence>
<dbReference type="PANTHER" id="PTHR35809:SF1">
    <property type="entry name" value="ARCHAETIDYLSERINE DECARBOXYLASE PROENZYME-RELATED"/>
    <property type="match status" value="1"/>
</dbReference>
<evidence type="ECO:0000256" key="7">
    <source>
        <dbReference type="ARBA" id="ARBA00023209"/>
    </source>
</evidence>
<keyword evidence="12" id="KW-0812">Transmembrane</keyword>
<dbReference type="PANTHER" id="PTHR35809">
    <property type="entry name" value="ARCHAETIDYLSERINE DECARBOXYLASE PROENZYME-RELATED"/>
    <property type="match status" value="1"/>
</dbReference>
<comment type="function">
    <text evidence="11">Catalyzes the formation of phosphatidylethanolamine (PtdEtn) from phosphatidylserine (PtdSer).</text>
</comment>
<proteinExistence type="inferred from homology"/>
<keyword evidence="9 11" id="KW-1208">Phospholipid metabolism</keyword>
<comment type="subunit">
    <text evidence="11">Heterodimer of a large membrane-associated beta subunit and a small pyruvoyl-containing alpha subunit.</text>
</comment>
<keyword evidence="12" id="KW-1133">Transmembrane helix</keyword>
<dbReference type="GO" id="GO:0005886">
    <property type="term" value="C:plasma membrane"/>
    <property type="evidence" value="ECO:0007669"/>
    <property type="project" value="UniProtKB-SubCell"/>
</dbReference>
<evidence type="ECO:0000256" key="9">
    <source>
        <dbReference type="ARBA" id="ARBA00023264"/>
    </source>
</evidence>
<dbReference type="EMBL" id="SPSB01000002">
    <property type="protein sequence ID" value="TFV96145.1"/>
    <property type="molecule type" value="Genomic_DNA"/>
</dbReference>
<dbReference type="Proteomes" id="UP000297647">
    <property type="component" value="Unassembled WGS sequence"/>
</dbReference>
<evidence type="ECO:0000256" key="3">
    <source>
        <dbReference type="ARBA" id="ARBA00022793"/>
    </source>
</evidence>
<name>A0A4Y9QYK2_9BACT</name>
<feature type="modified residue" description="Pyruvic acid (Ser); by autocatalysis" evidence="11">
    <location>
        <position position="188"/>
    </location>
</feature>
<feature type="chain" id="PRO_5023241832" description="Phosphatidylserine decarboxylase alpha chain" evidence="11">
    <location>
        <begin position="188"/>
        <end position="220"/>
    </location>
</feature>
<dbReference type="AlphaFoldDB" id="A0A4Y9QYK2"/>
<keyword evidence="8 11" id="KW-0456">Lyase</keyword>
<dbReference type="GO" id="GO:0006646">
    <property type="term" value="P:phosphatidylethanolamine biosynthetic process"/>
    <property type="evidence" value="ECO:0007669"/>
    <property type="project" value="UniProtKB-UniRule"/>
</dbReference>
<evidence type="ECO:0000313" key="14">
    <source>
        <dbReference type="Proteomes" id="UP000297647"/>
    </source>
</evidence>
<accession>A0A4Y9QYK2</accession>
<keyword evidence="2 11" id="KW-0444">Lipid biosynthesis</keyword>
<evidence type="ECO:0000256" key="1">
    <source>
        <dbReference type="ARBA" id="ARBA00022475"/>
    </source>
</evidence>
<evidence type="ECO:0000256" key="8">
    <source>
        <dbReference type="ARBA" id="ARBA00023239"/>
    </source>
</evidence>
<comment type="PTM">
    <text evidence="11">Is synthesized initially as an inactive proenzyme. Formation of the active enzyme involves a self-maturation process in which the active site pyruvoyl group is generated from an internal serine residue via an autocatalytic post-translational modification. Two non-identical subunits are generated from the proenzyme in this reaction, and the pyruvate is formed at the N-terminus of the alpha chain, which is derived from the carboxyl end of the proenzyme. The post-translation cleavage follows an unusual pathway, termed non-hydrolytic serinolysis, in which the side chain hydroxyl group of the serine supplies its oxygen atom to form the C-terminus of the beta chain, while the remainder of the serine residue undergoes an oxidative deamination to produce ammonia and the pyruvoyl prosthetic group on the alpha chain.</text>
</comment>
<evidence type="ECO:0000256" key="2">
    <source>
        <dbReference type="ARBA" id="ARBA00022516"/>
    </source>
</evidence>
<keyword evidence="4 11" id="KW-0443">Lipid metabolism</keyword>